<evidence type="ECO:0000256" key="4">
    <source>
        <dbReference type="ARBA" id="ARBA00022989"/>
    </source>
</evidence>
<dbReference type="EMBL" id="FQXP01000008">
    <property type="protein sequence ID" value="SHH99402.1"/>
    <property type="molecule type" value="Genomic_DNA"/>
</dbReference>
<dbReference type="Pfam" id="PF03788">
    <property type="entry name" value="LrgA"/>
    <property type="match status" value="1"/>
</dbReference>
<name>A0A1M5XIE3_9CLOT</name>
<dbReference type="GO" id="GO:0005886">
    <property type="term" value="C:plasma membrane"/>
    <property type="evidence" value="ECO:0007669"/>
    <property type="project" value="UniProtKB-SubCell"/>
</dbReference>
<accession>A0A1M5XIE3</accession>
<evidence type="ECO:0000313" key="8">
    <source>
        <dbReference type="Proteomes" id="UP000184526"/>
    </source>
</evidence>
<dbReference type="Proteomes" id="UP000184526">
    <property type="component" value="Unassembled WGS sequence"/>
</dbReference>
<evidence type="ECO:0000256" key="3">
    <source>
        <dbReference type="ARBA" id="ARBA00022692"/>
    </source>
</evidence>
<sequence>MENIKQFGIITAVFFVGEVLNMVIPLPVPGSVWGMIIMFILLCTKVVKLEHVEKAADFLLAIMAFLFVPLGVGLMTSFDAIKNDIGAIVIVILVSTVAVMVVTGIVVEQMRKKDKAVIGEEAVEKEEVKINE</sequence>
<evidence type="ECO:0000256" key="5">
    <source>
        <dbReference type="ARBA" id="ARBA00023136"/>
    </source>
</evidence>
<keyword evidence="2" id="KW-1003">Cell membrane</keyword>
<evidence type="ECO:0000313" key="7">
    <source>
        <dbReference type="EMBL" id="SHH99402.1"/>
    </source>
</evidence>
<evidence type="ECO:0000256" key="6">
    <source>
        <dbReference type="SAM" id="Phobius"/>
    </source>
</evidence>
<keyword evidence="4 6" id="KW-1133">Transmembrane helix</keyword>
<feature type="transmembrane region" description="Helical" evidence="6">
    <location>
        <begin position="7"/>
        <end position="24"/>
    </location>
</feature>
<feature type="transmembrane region" description="Helical" evidence="6">
    <location>
        <begin position="30"/>
        <end position="47"/>
    </location>
</feature>
<protein>
    <submittedName>
        <fullName evidence="7">Holin-like protein</fullName>
    </submittedName>
</protein>
<organism evidence="7 8">
    <name type="scientific">Clostridium collagenovorans DSM 3089</name>
    <dbReference type="NCBI Taxonomy" id="1121306"/>
    <lineage>
        <taxon>Bacteria</taxon>
        <taxon>Bacillati</taxon>
        <taxon>Bacillota</taxon>
        <taxon>Clostridia</taxon>
        <taxon>Eubacteriales</taxon>
        <taxon>Clostridiaceae</taxon>
        <taxon>Clostridium</taxon>
    </lineage>
</organism>
<dbReference type="AlphaFoldDB" id="A0A1M5XIE3"/>
<dbReference type="STRING" id="1121306.SAMN02745196_02267"/>
<dbReference type="PANTHER" id="PTHR33931:SF2">
    <property type="entry name" value="HOLIN-LIKE PROTEIN CIDA"/>
    <property type="match status" value="1"/>
</dbReference>
<keyword evidence="3 6" id="KW-0812">Transmembrane</keyword>
<dbReference type="PANTHER" id="PTHR33931">
    <property type="entry name" value="HOLIN-LIKE PROTEIN CIDA-RELATED"/>
    <property type="match status" value="1"/>
</dbReference>
<comment type="subcellular location">
    <subcellularLocation>
        <location evidence="1">Cell membrane</location>
        <topology evidence="1">Multi-pass membrane protein</topology>
    </subcellularLocation>
</comment>
<evidence type="ECO:0000256" key="2">
    <source>
        <dbReference type="ARBA" id="ARBA00022475"/>
    </source>
</evidence>
<feature type="transmembrane region" description="Helical" evidence="6">
    <location>
        <begin position="87"/>
        <end position="107"/>
    </location>
</feature>
<reference evidence="7 8" key="1">
    <citation type="submission" date="2016-11" db="EMBL/GenBank/DDBJ databases">
        <authorList>
            <person name="Jaros S."/>
            <person name="Januszkiewicz K."/>
            <person name="Wedrychowicz H."/>
        </authorList>
    </citation>
    <scope>NUCLEOTIDE SEQUENCE [LARGE SCALE GENOMIC DNA]</scope>
    <source>
        <strain evidence="7 8">DSM 3089</strain>
    </source>
</reference>
<keyword evidence="8" id="KW-1185">Reference proteome</keyword>
<proteinExistence type="predicted"/>
<evidence type="ECO:0000256" key="1">
    <source>
        <dbReference type="ARBA" id="ARBA00004651"/>
    </source>
</evidence>
<dbReference type="InterPro" id="IPR005538">
    <property type="entry name" value="LrgA/CidA"/>
</dbReference>
<keyword evidence="5 6" id="KW-0472">Membrane</keyword>
<dbReference type="OrthoDB" id="3176438at2"/>
<dbReference type="RefSeq" id="WP_072832124.1">
    <property type="nucleotide sequence ID" value="NZ_FQXP01000008.1"/>
</dbReference>
<gene>
    <name evidence="7" type="ORF">SAMN02745196_02267</name>
</gene>
<feature type="transmembrane region" description="Helical" evidence="6">
    <location>
        <begin position="59"/>
        <end position="81"/>
    </location>
</feature>